<feature type="region of interest" description="Disordered" evidence="4">
    <location>
        <begin position="598"/>
        <end position="619"/>
    </location>
</feature>
<feature type="domain" description="ETS" evidence="5">
    <location>
        <begin position="510"/>
        <end position="590"/>
    </location>
</feature>
<dbReference type="SUPFAM" id="SSF46785">
    <property type="entry name" value="Winged helix' DNA-binding domain"/>
    <property type="match status" value="1"/>
</dbReference>
<dbReference type="GO" id="GO:0030154">
    <property type="term" value="P:cell differentiation"/>
    <property type="evidence" value="ECO:0007669"/>
    <property type="project" value="TreeGrafter"/>
</dbReference>
<dbReference type="InterPro" id="IPR000418">
    <property type="entry name" value="Ets_dom"/>
</dbReference>
<dbReference type="PROSITE" id="PS50061">
    <property type="entry name" value="ETS_DOMAIN_3"/>
    <property type="match status" value="1"/>
</dbReference>
<keyword evidence="3" id="KW-0539">Nucleus</keyword>
<comment type="subcellular location">
    <subcellularLocation>
        <location evidence="3">Nucleus</location>
    </subcellularLocation>
</comment>
<dbReference type="InterPro" id="IPR046328">
    <property type="entry name" value="ETS_fam"/>
</dbReference>
<dbReference type="Gene3D" id="1.10.10.10">
    <property type="entry name" value="Winged helix-like DNA-binding domain superfamily/Winged helix DNA-binding domain"/>
    <property type="match status" value="1"/>
</dbReference>
<dbReference type="GO" id="GO:0043565">
    <property type="term" value="F:sequence-specific DNA binding"/>
    <property type="evidence" value="ECO:0007669"/>
    <property type="project" value="InterPro"/>
</dbReference>
<proteinExistence type="inferred from homology"/>
<evidence type="ECO:0000256" key="3">
    <source>
        <dbReference type="RuleBase" id="RU004019"/>
    </source>
</evidence>
<dbReference type="PROSITE" id="PS00346">
    <property type="entry name" value="ETS_DOMAIN_2"/>
    <property type="match status" value="1"/>
</dbReference>
<dbReference type="AlphaFoldDB" id="A0A5K3EW30"/>
<evidence type="ECO:0000313" key="6">
    <source>
        <dbReference type="WBParaSite" id="MCU_003458-RB"/>
    </source>
</evidence>
<dbReference type="WBParaSite" id="MCU_003458-RB">
    <property type="protein sequence ID" value="MCU_003458-RB"/>
    <property type="gene ID" value="MCU_003458"/>
</dbReference>
<dbReference type="Pfam" id="PF00178">
    <property type="entry name" value="Ets"/>
    <property type="match status" value="1"/>
</dbReference>
<dbReference type="InterPro" id="IPR036390">
    <property type="entry name" value="WH_DNA-bd_sf"/>
</dbReference>
<feature type="compositionally biased region" description="Polar residues" evidence="4">
    <location>
        <begin position="602"/>
        <end position="619"/>
    </location>
</feature>
<keyword evidence="2 3" id="KW-0238">DNA-binding</keyword>
<dbReference type="InterPro" id="IPR036388">
    <property type="entry name" value="WH-like_DNA-bd_sf"/>
</dbReference>
<evidence type="ECO:0000256" key="2">
    <source>
        <dbReference type="ARBA" id="ARBA00023125"/>
    </source>
</evidence>
<evidence type="ECO:0000256" key="4">
    <source>
        <dbReference type="SAM" id="MobiDB-lite"/>
    </source>
</evidence>
<feature type="compositionally biased region" description="Polar residues" evidence="4">
    <location>
        <begin position="189"/>
        <end position="202"/>
    </location>
</feature>
<dbReference type="SMART" id="SM00413">
    <property type="entry name" value="ETS"/>
    <property type="match status" value="1"/>
</dbReference>
<feature type="region of interest" description="Disordered" evidence="4">
    <location>
        <begin position="189"/>
        <end position="220"/>
    </location>
</feature>
<evidence type="ECO:0000259" key="5">
    <source>
        <dbReference type="PROSITE" id="PS50061"/>
    </source>
</evidence>
<dbReference type="GO" id="GO:0000981">
    <property type="term" value="F:DNA-binding transcription factor activity, RNA polymerase II-specific"/>
    <property type="evidence" value="ECO:0007669"/>
    <property type="project" value="TreeGrafter"/>
</dbReference>
<feature type="compositionally biased region" description="Basic residues" evidence="4">
    <location>
        <begin position="203"/>
        <end position="214"/>
    </location>
</feature>
<dbReference type="GO" id="GO:0005634">
    <property type="term" value="C:nucleus"/>
    <property type="evidence" value="ECO:0007669"/>
    <property type="project" value="UniProtKB-SubCell"/>
</dbReference>
<name>A0A5K3EW30_MESCO</name>
<evidence type="ECO:0000256" key="1">
    <source>
        <dbReference type="ARBA" id="ARBA00005562"/>
    </source>
</evidence>
<dbReference type="PANTHER" id="PTHR11849:SF289">
    <property type="entry name" value="ETS-LIKE PROTEIN POINTED"/>
    <property type="match status" value="1"/>
</dbReference>
<comment type="similarity">
    <text evidence="1 3">Belongs to the ETS family.</text>
</comment>
<accession>A0A5K3EW30</accession>
<sequence length="619" mass="67831">MSISIQSCWQFDMGMVFHGEGLTSQAETIPTFSHSMGDDEDLRRHTANLPGTAGWFSPSVVGQSESQHSITQPLPPPPAPLPSTVSAGANLYPDSIGGYYWPLNSAFHHQHQAFKHCQQYQPGMNTFETTERLSLPQQPGYCDWRWSGVTNSPDNSGAVGRQASAGAKQPWCTTNHHVYSFAVSPQDIPTKNEPTLNATQLPTHRRNERSKRPTTRNTGGRLKIKTTSQEIATRETGAEEREENGCASPCGVILQAAASQQQRRKPFDGKVNPSPPCRGPFLVDPSHTPNAVVCWKCNMVTPQSVNTNCASPGVVGASPTTMCVCEFTCTRSAPLSVSLDDIFTKSLESSERQASAPPIIGASQVGAYGESTMGLSSTSLQTLPFTPKQLHHQSEMSSWASGSPLSSSANVTTNNINSNTSPCFPGAHEISSSEKYICHQTDWEESYKPEAPPLPPKSTLTSLDWMLSEGSGVEHEDKLTNQWFEGVPPQMSIGSFRRAGVGCSGNGGQIQLWQFLLDELHDPLSARYICWTGHGAEFKLKDPNEVARRWGLRKNKPKMNYEKLSRGLRYYYDKKIIEKSAGKRYVYRFSPKIEELIKRAPGSTNSGNSKNNETGDASA</sequence>
<reference evidence="6" key="1">
    <citation type="submission" date="2019-11" db="UniProtKB">
        <authorList>
            <consortium name="WormBaseParasite"/>
        </authorList>
    </citation>
    <scope>IDENTIFICATION</scope>
</reference>
<organism evidence="6">
    <name type="scientific">Mesocestoides corti</name>
    <name type="common">Flatworm</name>
    <dbReference type="NCBI Taxonomy" id="53468"/>
    <lineage>
        <taxon>Eukaryota</taxon>
        <taxon>Metazoa</taxon>
        <taxon>Spiralia</taxon>
        <taxon>Lophotrochozoa</taxon>
        <taxon>Platyhelminthes</taxon>
        <taxon>Cestoda</taxon>
        <taxon>Eucestoda</taxon>
        <taxon>Cyclophyllidea</taxon>
        <taxon>Mesocestoididae</taxon>
        <taxon>Mesocestoides</taxon>
    </lineage>
</organism>
<dbReference type="PRINTS" id="PR00454">
    <property type="entry name" value="ETSDOMAIN"/>
</dbReference>
<dbReference type="PANTHER" id="PTHR11849">
    <property type="entry name" value="ETS"/>
    <property type="match status" value="1"/>
</dbReference>
<protein>
    <submittedName>
        <fullName evidence="6">ETS domain-containing protein</fullName>
    </submittedName>
</protein>